<dbReference type="CDD" id="cd00176">
    <property type="entry name" value="SPEC"/>
    <property type="match status" value="7"/>
</dbReference>
<dbReference type="Pfam" id="PF00435">
    <property type="entry name" value="Spectrin"/>
    <property type="match status" value="7"/>
</dbReference>
<evidence type="ECO:0000313" key="14">
    <source>
        <dbReference type="Ensembl" id="ENSSTUP00000021894.1"/>
    </source>
</evidence>
<dbReference type="SMART" id="SM01249">
    <property type="entry name" value="KASH"/>
    <property type="match status" value="1"/>
</dbReference>
<dbReference type="FunFam" id="1.20.58.60:FF:000073">
    <property type="entry name" value="Nesprin-1 isoform 1"/>
    <property type="match status" value="1"/>
</dbReference>
<feature type="compositionally biased region" description="Basic and acidic residues" evidence="11">
    <location>
        <begin position="1"/>
        <end position="21"/>
    </location>
</feature>
<feature type="compositionally biased region" description="Polar residues" evidence="11">
    <location>
        <begin position="2620"/>
        <end position="2633"/>
    </location>
</feature>
<dbReference type="PROSITE" id="PS51049">
    <property type="entry name" value="KASH"/>
    <property type="match status" value="1"/>
</dbReference>
<dbReference type="InterPro" id="IPR018159">
    <property type="entry name" value="Spectrin/alpha-actinin"/>
</dbReference>
<evidence type="ECO:0000256" key="4">
    <source>
        <dbReference type="ARBA" id="ARBA00022737"/>
    </source>
</evidence>
<accession>A0A673XCD8</accession>
<feature type="coiled-coil region" evidence="10">
    <location>
        <begin position="189"/>
        <end position="223"/>
    </location>
</feature>
<protein>
    <submittedName>
        <fullName evidence="14">Spectrin repeat containing, nuclear envelope 1b</fullName>
    </submittedName>
</protein>
<feature type="domain" description="KASH" evidence="13">
    <location>
        <begin position="2650"/>
        <end position="2710"/>
    </location>
</feature>
<keyword evidence="7" id="KW-0539">Nucleus</keyword>
<dbReference type="FunFam" id="1.20.58.60:FF:000190">
    <property type="entry name" value="Nesprin-1 isoform 1"/>
    <property type="match status" value="1"/>
</dbReference>
<dbReference type="GeneTree" id="ENSGT00940000154481"/>
<evidence type="ECO:0000259" key="13">
    <source>
        <dbReference type="PROSITE" id="PS51049"/>
    </source>
</evidence>
<dbReference type="FunFam" id="1.20.58.60:FF:000112">
    <property type="entry name" value="nesprin-1 isoform X4"/>
    <property type="match status" value="1"/>
</dbReference>
<dbReference type="FunFam" id="1.20.58.60:FF:000233">
    <property type="entry name" value="nesprin-1 isoform X9"/>
    <property type="match status" value="1"/>
</dbReference>
<comment type="similarity">
    <text evidence="1">Belongs to the nesprin family.</text>
</comment>
<evidence type="ECO:0000256" key="11">
    <source>
        <dbReference type="SAM" id="MobiDB-lite"/>
    </source>
</evidence>
<evidence type="ECO:0000256" key="6">
    <source>
        <dbReference type="ARBA" id="ARBA00023136"/>
    </source>
</evidence>
<evidence type="ECO:0000256" key="12">
    <source>
        <dbReference type="SAM" id="Phobius"/>
    </source>
</evidence>
<feature type="transmembrane region" description="Helical" evidence="12">
    <location>
        <begin position="2652"/>
        <end position="2678"/>
    </location>
</feature>
<organism evidence="14 15">
    <name type="scientific">Salmo trutta</name>
    <name type="common">Brown trout</name>
    <dbReference type="NCBI Taxonomy" id="8032"/>
    <lineage>
        <taxon>Eukaryota</taxon>
        <taxon>Metazoa</taxon>
        <taxon>Chordata</taxon>
        <taxon>Craniata</taxon>
        <taxon>Vertebrata</taxon>
        <taxon>Euteleostomi</taxon>
        <taxon>Actinopterygii</taxon>
        <taxon>Neopterygii</taxon>
        <taxon>Teleostei</taxon>
        <taxon>Protacanthopterygii</taxon>
        <taxon>Salmoniformes</taxon>
        <taxon>Salmonidae</taxon>
        <taxon>Salmoninae</taxon>
        <taxon>Salmo</taxon>
    </lineage>
</organism>
<feature type="compositionally biased region" description="Polar residues" evidence="11">
    <location>
        <begin position="2588"/>
        <end position="2608"/>
    </location>
</feature>
<dbReference type="SUPFAM" id="SSF46966">
    <property type="entry name" value="Spectrin repeat"/>
    <property type="match status" value="13"/>
</dbReference>
<keyword evidence="2" id="KW-0597">Phosphoprotein</keyword>
<proteinExistence type="inferred from homology"/>
<evidence type="ECO:0000256" key="10">
    <source>
        <dbReference type="SAM" id="Coils"/>
    </source>
</evidence>
<evidence type="ECO:0000256" key="2">
    <source>
        <dbReference type="ARBA" id="ARBA00022553"/>
    </source>
</evidence>
<evidence type="ECO:0000256" key="9">
    <source>
        <dbReference type="PROSITE-ProRule" id="PRU00385"/>
    </source>
</evidence>
<dbReference type="InterPro" id="IPR012315">
    <property type="entry name" value="KASH"/>
</dbReference>
<evidence type="ECO:0000256" key="5">
    <source>
        <dbReference type="ARBA" id="ARBA00022989"/>
    </source>
</evidence>
<name>A0A673XCD8_SALTR</name>
<comment type="subcellular location">
    <subcellularLocation>
        <location evidence="8">Nucleus outer membrane</location>
        <topology evidence="8">Single-pass type IV membrane protein</topology>
    </subcellularLocation>
</comment>
<evidence type="ECO:0000256" key="1">
    <source>
        <dbReference type="ARBA" id="ARBA00008619"/>
    </source>
</evidence>
<evidence type="ECO:0000313" key="15">
    <source>
        <dbReference type="Proteomes" id="UP000472277"/>
    </source>
</evidence>
<keyword evidence="6 9" id="KW-0472">Membrane</keyword>
<dbReference type="SMART" id="SM00150">
    <property type="entry name" value="SPEC"/>
    <property type="match status" value="16"/>
</dbReference>
<feature type="region of interest" description="Disordered" evidence="11">
    <location>
        <begin position="2588"/>
        <end position="2647"/>
    </location>
</feature>
<evidence type="ECO:0000256" key="8">
    <source>
        <dbReference type="ARBA" id="ARBA00046312"/>
    </source>
</evidence>
<keyword evidence="4" id="KW-0677">Repeat</keyword>
<feature type="topological domain" description="Cytoplasmic" evidence="9">
    <location>
        <begin position="1"/>
        <end position="2658"/>
    </location>
</feature>
<feature type="topological domain" description="Perinuclear space" evidence="9">
    <location>
        <begin position="2681"/>
        <end position="2710"/>
    </location>
</feature>
<dbReference type="Gene3D" id="1.20.58.60">
    <property type="match status" value="12"/>
</dbReference>
<keyword evidence="5 12" id="KW-1133">Transmembrane helix</keyword>
<dbReference type="Ensembl" id="ENSSTUT00000022995.1">
    <property type="protein sequence ID" value="ENSSTUP00000021894.1"/>
    <property type="gene ID" value="ENSSTUG00000005129.1"/>
</dbReference>
<dbReference type="Pfam" id="PF10541">
    <property type="entry name" value="KASH"/>
    <property type="match status" value="1"/>
</dbReference>
<feature type="coiled-coil region" evidence="10">
    <location>
        <begin position="1003"/>
        <end position="1030"/>
    </location>
</feature>
<dbReference type="InterPro" id="IPR002017">
    <property type="entry name" value="Spectrin_repeat"/>
</dbReference>
<dbReference type="Pfam" id="PF25035">
    <property type="entry name" value="SYNE1"/>
    <property type="match status" value="1"/>
</dbReference>
<feature type="coiled-coil region" evidence="10">
    <location>
        <begin position="261"/>
        <end position="288"/>
    </location>
</feature>
<feature type="region of interest" description="Disordered" evidence="11">
    <location>
        <begin position="1"/>
        <end position="33"/>
    </location>
</feature>
<feature type="region of interest" description="Disordered" evidence="11">
    <location>
        <begin position="2182"/>
        <end position="2216"/>
    </location>
</feature>
<evidence type="ECO:0000256" key="7">
    <source>
        <dbReference type="ARBA" id="ARBA00023242"/>
    </source>
</evidence>
<evidence type="ECO:0000256" key="3">
    <source>
        <dbReference type="ARBA" id="ARBA00022692"/>
    </source>
</evidence>
<keyword evidence="3 9" id="KW-0812">Transmembrane</keyword>
<dbReference type="InterPro" id="IPR056887">
    <property type="entry name" value="SYNE1/2_dom"/>
</dbReference>
<dbReference type="PANTHER" id="PTHR14514:SF3">
    <property type="entry name" value="NESPRIN-1"/>
    <property type="match status" value="1"/>
</dbReference>
<reference evidence="14" key="1">
    <citation type="submission" date="2025-08" db="UniProtKB">
        <authorList>
            <consortium name="Ensembl"/>
        </authorList>
    </citation>
    <scope>IDENTIFICATION</scope>
</reference>
<dbReference type="FunFam" id="1.20.58.60:FF:000137">
    <property type="entry name" value="nesprin-1 isoform X2"/>
    <property type="match status" value="1"/>
</dbReference>
<keyword evidence="10" id="KW-0175">Coiled coil</keyword>
<dbReference type="Proteomes" id="UP000472277">
    <property type="component" value="Chromosome 25"/>
</dbReference>
<keyword evidence="15" id="KW-1185">Reference proteome</keyword>
<dbReference type="GO" id="GO:0005640">
    <property type="term" value="C:nuclear outer membrane"/>
    <property type="evidence" value="ECO:0007669"/>
    <property type="project" value="UniProtKB-SubCell"/>
</dbReference>
<gene>
    <name evidence="14" type="primary">LOC115162000</name>
    <name evidence="14" type="synonym">SYNE1</name>
</gene>
<reference evidence="14" key="2">
    <citation type="submission" date="2025-09" db="UniProtKB">
        <authorList>
            <consortium name="Ensembl"/>
        </authorList>
    </citation>
    <scope>IDENTIFICATION</scope>
</reference>
<dbReference type="FunFam" id="1.20.58.60:FF:000126">
    <property type="entry name" value="Spectrin repeat containing, nuclear envelope 1a"/>
    <property type="match status" value="1"/>
</dbReference>
<dbReference type="PANTHER" id="PTHR14514">
    <property type="entry name" value="PKA ANCHORING PROTEIN"/>
    <property type="match status" value="1"/>
</dbReference>
<sequence length="2710" mass="311886">MEAKLNKPLEADRSTDSHMEAHQAGVEEVQRPQEEIDKLQTSFSDELGSAAVDDTADQLAMSERMATIQMKASGERQLLEERVSDRLEEQHQEQTLQHYLNQADQMDQWLLSTREALCPSAEEDTMFELASLLLLQNMLQEIEQKVVALSELTMRSESLLLEGRQETRLDMREDTEQLARKLRTLKGSLLELQRMLQDKHINIQELEEQLAEQKKLLQSVASRGEEILIKQASPSSVSMTEPFSPEILLERETRAAQYQMRQRWESLRKDLRTKLQLLQKTLEQDHKQQVLTSPTAAGTLFKGGMGKTEEKSSLKMLYEGFSQTMEEMSCQTGASEGKVIPMEQHLYQAVSATSSWLDGVENTLFSGPVLLTENAETQLQNQEALGKDVSEVTGEVSHSRGLLGQPTGLCAEDQVLLEDALDCLTERLQTLDSALERRCEHMRTRMQELTYYQVFLPALIIKDNKNTFYKMLTSIGFGLREFEQRITQLKTRGTELQAEQMSTNEMLKLQDAYEELVMTVGSRRSSLNQNMALKGQYERALQDLADLMDTAQDKMAGDQRVIASSVEEVQILLDKHKEFFQGLESHMILTETFFKKISGLVVPREKQALEDILTLAQGVLKQAHRRGVELEYILETWSRLVPDYQALCMQLEAVEGSIPTGGLVEETEESLTERSSLYQSLKGRLMEHQHKLSQVLEEGKRLQLSVCCPGLDTKLAVLGEHWLSNTTKVNKELQRLEAILKYWTRYQKESSELIGWLQSALERLDFWNNQAAVVPQEMETCRDLLSAFLDFCKEVESRSSLKNSVLTEGNQLLRLKRVGTAALRSDLARIDSEWTQLLTLIPGVQEKLHQLQMEKLASRHAISELVNWMSLMENVIGEDEENLKGAVGSTVIQDYLQKYKGFRVDVRCKQLTVDFVNQSVLQISDQDVESRRSDQTDFAEKLGVMNRRWQLLQGLITERVQFLETLLEAWLNYENNIQGLKTWLLTQEERLKRKPRIEDLTSVQNALNDCQEMEEKVKEKESEVERVEEQACALIQNKTDEACAVVMETLQAVNHTWANLDHLIGQLKISLVSVLDQWSLYKLSSEEMNGYLMEGRYSVSRFRLLTGSLEAVHLQVESLQSLQEELEKQEGSLRKFGSVTHQLLKECHPSVSDSLNKTLKDVNARWSSLLEEISERLRSSKALLQLWQHYKELYGKSSSSVQLQEEQADRLLETACTKDITDEEVSTWIQDCSELLRSQAPVKASLQVIQELGDQLKQQVDTSAASAVQTDHLSLTQRLVTVEQALSRQLTTLQMGVQDYETFNEQLGSLGRWMVEGEEALKVQDPNGSSDLSIIQDRMEELKRQILRFSSMAHDLERLNELGYRLPLNDIEIKRMQNLNRSWSAANAQTTERFSKLQSFLLQQQTFLEKCETWMEFLVQTEEKLAVEISGNYERLTEQQRAHKLFQAEMFSRQQILHSIISDGQRMLAQGQVDDRDEFNLKLSLLSNQWQGVVRRAQQRQGVIDSLIRQWQRYRDMSEKLRKWLVVSHPAEALLAGVPVPLQQARSMLDAVQIKEKVLQRQQGSYILTVEAGKQLLLSADSRAEVSLQGEVTDIQDRWRHATICLEEQRRELDNLMKDWETCERGIEGSLEKLREFKRQFSQPLPNHHEDLQAEQMRCTDLEKTVDGWTEDLAHLTVLRESLSSYISAEDLSVLQERMELLHRQWEEICHQLSLRQQQVGEKLNEWAVFKEKNRELCDWLTQMESKVSQNGDVRIEEMIEKLRKDYYEEIAVSQENKQQLYQLGERLSKASHETKASEIEHKLSMVGERWQHLLDLIGARLKKLRETLVAVQQLDKNMISLRSWLTHIETELSRPVLYDTCDSQEIQRKLDLQQELQRDIEKHSTGVASALNLCEVLLHDCDVCTTDTECDSIQQTTRNLDRRWRNICALSMERRLKIEETWRLWQKFLEDFMRFEEWLVTSEKTAALPNSSGVLYTVAKEELKKFEAFQCQVHESLTQLETINKQYRRLARENRTDSSCRLREMSHDGNQRWDNLQKRVASILRRLKHFINQREEFETARDSVVVWLTEMDLQLTNIEHFSECDIRAKIKQLRAFQQEISLTTGKVKHIFHQGEVLLQKSEPLDAAVIEEELEELRRYHQEVFGRLERYNKKLIRLPVKSDVSFSDREIELDEPGDLSSIPWSERLGDSPLPSLTAPLRTGAERSGRGTPASVDSIPLEWDHDYDLRKRLESASMALGLASEHREHREEGSYQGSASVLMIPDPSSLHHYCQVLMIPDPTSLHHYCQLDRVLDTSRCMMQQTENIIRSRTPTGPELDASYMGYMRLLGECRSSIDTVKRVGYELKGEEDRASGLADTIDDESQTTGKVWRRSGVDINQLCNCADMTPSQIISFHIVYLQELQKAVDKRKATVLSINLCSAEFVQSATEESQDLQGRLKEMNNRWDRLGTSLGEWRAALQKALMQCHDFHEMSHGLLLWLENIDRRRNEIVPIDPIQDSNTLHEHHKTLLKIRCELLDTQRKVLSLQDMSLQLLVNSEGSDCLEAKEKVHVIGNRLKLLFKEVTKDLRELEKTLDITSSQQDLSTWSSADELDTTSGSISPVSGRSTPSRRRSQRGKCSLSQQTSGPSVSSPHRSHRYLSPEGKSSSSSHFLYRVLWVAVPLQLLFLLLLVGMVCLVPMCEGDFDCTQSNNFARSFHPMLQYTNGPPPV</sequence>
<dbReference type="FunFam" id="1.20.58.60:FF:000119">
    <property type="entry name" value="nesprin-1 isoform X2"/>
    <property type="match status" value="1"/>
</dbReference>